<dbReference type="InterPro" id="IPR003593">
    <property type="entry name" value="AAA+_ATPase"/>
</dbReference>
<evidence type="ECO:0000313" key="6">
    <source>
        <dbReference type="EMBL" id="OGL97843.1"/>
    </source>
</evidence>
<organism evidence="6 7">
    <name type="scientific">Candidatus Uhrbacteria bacterium RIFOXYB2_FULL_45_11</name>
    <dbReference type="NCBI Taxonomy" id="1802421"/>
    <lineage>
        <taxon>Bacteria</taxon>
        <taxon>Candidatus Uhriibacteriota</taxon>
    </lineage>
</organism>
<keyword evidence="3" id="KW-0067">ATP-binding</keyword>
<keyword evidence="2" id="KW-0547">Nucleotide-binding</keyword>
<dbReference type="PANTHER" id="PTHR19211">
    <property type="entry name" value="ATP-BINDING TRANSPORT PROTEIN-RELATED"/>
    <property type="match status" value="1"/>
</dbReference>
<keyword evidence="1" id="KW-0677">Repeat</keyword>
<dbReference type="Proteomes" id="UP000177331">
    <property type="component" value="Unassembled WGS sequence"/>
</dbReference>
<name>A0A1F7W4U9_9BACT</name>
<dbReference type="InterPro" id="IPR050611">
    <property type="entry name" value="ABCF"/>
</dbReference>
<dbReference type="EMBL" id="MGFD01000035">
    <property type="protein sequence ID" value="OGL97843.1"/>
    <property type="molecule type" value="Genomic_DNA"/>
</dbReference>
<dbReference type="PANTHER" id="PTHR19211:SF14">
    <property type="entry name" value="ATP-BINDING CASSETTE SUB-FAMILY F MEMBER 1"/>
    <property type="match status" value="1"/>
</dbReference>
<dbReference type="InterPro" id="IPR003439">
    <property type="entry name" value="ABC_transporter-like_ATP-bd"/>
</dbReference>
<keyword evidence="4" id="KW-0175">Coiled coil</keyword>
<dbReference type="CDD" id="cd03221">
    <property type="entry name" value="ABCF_EF-3"/>
    <property type="match status" value="1"/>
</dbReference>
<dbReference type="STRING" id="1802421.A2318_03320"/>
<protein>
    <recommendedName>
        <fullName evidence="5">ABC transporter domain-containing protein</fullName>
    </recommendedName>
</protein>
<dbReference type="GO" id="GO:0005524">
    <property type="term" value="F:ATP binding"/>
    <property type="evidence" value="ECO:0007669"/>
    <property type="project" value="UniProtKB-KW"/>
</dbReference>
<evidence type="ECO:0000313" key="7">
    <source>
        <dbReference type="Proteomes" id="UP000177331"/>
    </source>
</evidence>
<sequence>MSDHGNVIVRFQNVTFGYHDKNALLKDVNFSIRENAKVTLMGQNGAGKSTIFHLIMGDAKPVKGEIHLKQGAKIGIAKQVMDRSYLELTVEDYFATAFAERPRNLPVLIDQALEAVNYPLDHKLTINRLSGGQQARLLLAYALIQKPDILLLDEPTNNLDEDGIGHLITFLMMYEKTVIVISHDADFLNTFTDSVLYLDAQKQEVDAYQGDYYDVVEQIKSRIEAEERKNAQLLKNIQDRKEKVNFFANKGGKMRKLAAKLKEEIEEDESNMVDVKQDDKTIVRFDIEATEYKDAICDISSVGVWNQGEAIHCPIELKLRRGDRLLLKGPNGIGKTTLLKRLATRTEEGVLIPSDVIIGYYEQDFSGLDFSQTAFESLKSVMKVGDDELVYGTAGRFLLRGETMQTRVGALSEGQKALLCFARFVIQKPNLLILDEPTNHVNFRHLPVIAQALQNYKGAMIVVSHDTEFLKSISFNNELDLGALRKKALSA</sequence>
<feature type="domain" description="ABC transporter" evidence="5">
    <location>
        <begin position="9"/>
        <end position="225"/>
    </location>
</feature>
<dbReference type="PROSITE" id="PS50893">
    <property type="entry name" value="ABC_TRANSPORTER_2"/>
    <property type="match status" value="1"/>
</dbReference>
<dbReference type="Pfam" id="PF00005">
    <property type="entry name" value="ABC_tran"/>
    <property type="match status" value="2"/>
</dbReference>
<dbReference type="AlphaFoldDB" id="A0A1F7W4U9"/>
<reference evidence="6 7" key="1">
    <citation type="journal article" date="2016" name="Nat. Commun.">
        <title>Thousands of microbial genomes shed light on interconnected biogeochemical processes in an aquifer system.</title>
        <authorList>
            <person name="Anantharaman K."/>
            <person name="Brown C.T."/>
            <person name="Hug L.A."/>
            <person name="Sharon I."/>
            <person name="Castelle C.J."/>
            <person name="Probst A.J."/>
            <person name="Thomas B.C."/>
            <person name="Singh A."/>
            <person name="Wilkins M.J."/>
            <person name="Karaoz U."/>
            <person name="Brodie E.L."/>
            <person name="Williams K.H."/>
            <person name="Hubbard S.S."/>
            <person name="Banfield J.F."/>
        </authorList>
    </citation>
    <scope>NUCLEOTIDE SEQUENCE [LARGE SCALE GENOMIC DNA]</scope>
</reference>
<comment type="caution">
    <text evidence="6">The sequence shown here is derived from an EMBL/GenBank/DDBJ whole genome shotgun (WGS) entry which is preliminary data.</text>
</comment>
<evidence type="ECO:0000256" key="4">
    <source>
        <dbReference type="SAM" id="Coils"/>
    </source>
</evidence>
<evidence type="ECO:0000256" key="1">
    <source>
        <dbReference type="ARBA" id="ARBA00022737"/>
    </source>
</evidence>
<evidence type="ECO:0000259" key="5">
    <source>
        <dbReference type="PROSITE" id="PS50893"/>
    </source>
</evidence>
<accession>A0A1F7W4U9</accession>
<dbReference type="GO" id="GO:0016887">
    <property type="term" value="F:ATP hydrolysis activity"/>
    <property type="evidence" value="ECO:0007669"/>
    <property type="project" value="InterPro"/>
</dbReference>
<dbReference type="SMART" id="SM00382">
    <property type="entry name" value="AAA"/>
    <property type="match status" value="2"/>
</dbReference>
<evidence type="ECO:0000256" key="3">
    <source>
        <dbReference type="ARBA" id="ARBA00022840"/>
    </source>
</evidence>
<evidence type="ECO:0000256" key="2">
    <source>
        <dbReference type="ARBA" id="ARBA00022741"/>
    </source>
</evidence>
<feature type="coiled-coil region" evidence="4">
    <location>
        <begin position="216"/>
        <end position="278"/>
    </location>
</feature>
<dbReference type="Gene3D" id="3.40.50.300">
    <property type="entry name" value="P-loop containing nucleotide triphosphate hydrolases"/>
    <property type="match status" value="2"/>
</dbReference>
<dbReference type="SUPFAM" id="SSF52540">
    <property type="entry name" value="P-loop containing nucleoside triphosphate hydrolases"/>
    <property type="match status" value="2"/>
</dbReference>
<dbReference type="InterPro" id="IPR027417">
    <property type="entry name" value="P-loop_NTPase"/>
</dbReference>
<gene>
    <name evidence="6" type="ORF">A2318_03320</name>
</gene>
<proteinExistence type="predicted"/>